<dbReference type="InterPro" id="IPR051130">
    <property type="entry name" value="Mito_struct-func_regulator"/>
</dbReference>
<protein>
    <recommendedName>
        <fullName evidence="4">ABC1 atypical kinase-like domain-containing protein</fullName>
    </recommendedName>
</protein>
<evidence type="ECO:0000313" key="6">
    <source>
        <dbReference type="Proteomes" id="UP001153461"/>
    </source>
</evidence>
<proteinExistence type="inferred from homology"/>
<dbReference type="InterPro" id="IPR004147">
    <property type="entry name" value="ABC1_dom"/>
</dbReference>
<organism evidence="5 6">
    <name type="scientific">Penicillium nalgiovense</name>
    <dbReference type="NCBI Taxonomy" id="60175"/>
    <lineage>
        <taxon>Eukaryota</taxon>
        <taxon>Fungi</taxon>
        <taxon>Dikarya</taxon>
        <taxon>Ascomycota</taxon>
        <taxon>Pezizomycotina</taxon>
        <taxon>Eurotiomycetes</taxon>
        <taxon>Eurotiomycetidae</taxon>
        <taxon>Eurotiales</taxon>
        <taxon>Aspergillaceae</taxon>
        <taxon>Penicillium</taxon>
    </lineage>
</organism>
<dbReference type="CDD" id="cd13969">
    <property type="entry name" value="ADCK1-like"/>
    <property type="match status" value="1"/>
</dbReference>
<sequence>MHIFLDRLFLVLVLLFSPVTAIGTSCFKVVSALVSRPSYLFDIFQREICDVGCQPTVPHWDLWTRNNTFVPAVRSLAQRMNVPHKEEALLKMGDNVALSIKESCGPMLGGGVHICSDSETLAGFGNCFKRNFLKASIKHLPVLIPMASDESCKEQLRFLESDELWDTTIPQNMRDYAKVCDSLGPDSASAYLQSHMAHATALRSLRPTGIRPSIWRPHRYVHSSQFQPFVPPSPSSLGKPKQAKTYKRTIKWLRRIIYVSLATGVAYGIDSQFYASSLTRTARTFSLGILVALDYKINFRPHPPLASSIAAVHARNAERLSDLLRHNGGLYLKIGQAIAMQSAILPPEFQAMFSRMFDDAPQNDWKDIEKVIREDFGKSPEEAFGISFTGAPDKGVMERKARASASVAQIHWARLQDGTEVAIKIQKREIVQQLAWDLWAFKVVTYIYSKMFDIPFYSLVPYISERLSLETDFVNEADNSENMAKLVAAEPRLRNRVYIPRVYRELSSKRVMTAEWVEGVRLWDKDAITRPWRGGWGQGSPGCHGTPLDRPEVNSADRNLGASKTKPDRTYWRGRNNRGGLGLSLKDVMTTMVDLFSAQMFLWGYVHCDPHPGNIFIRRKPSGEPELVLIDHGLYIHMEPGFRHEYARFWKALLTFDNRTLGEIVKGWGVNNPDFFASATLMRPYKGGDMSTQRGLKGLSKRERAERHYEMQQGMRKAIRDILGDETKWPQELIFIGRNLRIVQGNNQFLGSPVNRVKITGIWASRALIESPDLPLAEKIRNIGRHFIFRIVLFSSDIFFYFTKVRQFLHLGGGMEDDIEAQMQNMAKDIGVELNHSVFEG</sequence>
<dbReference type="OrthoDB" id="419598at2759"/>
<comment type="caution">
    <text evidence="5">The sequence shown here is derived from an EMBL/GenBank/DDBJ whole genome shotgun (WGS) entry which is preliminary data.</text>
</comment>
<dbReference type="Pfam" id="PF03109">
    <property type="entry name" value="ABC1"/>
    <property type="match status" value="1"/>
</dbReference>
<feature type="domain" description="ABC1 atypical kinase-like" evidence="4">
    <location>
        <begin position="356"/>
        <end position="663"/>
    </location>
</feature>
<dbReference type="SUPFAM" id="SSF56112">
    <property type="entry name" value="Protein kinase-like (PK-like)"/>
    <property type="match status" value="1"/>
</dbReference>
<feature type="signal peptide" evidence="3">
    <location>
        <begin position="1"/>
        <end position="21"/>
    </location>
</feature>
<dbReference type="AlphaFoldDB" id="A0A9W4HRN7"/>
<feature type="region of interest" description="Disordered" evidence="2">
    <location>
        <begin position="534"/>
        <end position="573"/>
    </location>
</feature>
<dbReference type="PANTHER" id="PTHR43173">
    <property type="entry name" value="ABC1 FAMILY PROTEIN"/>
    <property type="match status" value="1"/>
</dbReference>
<evidence type="ECO:0000313" key="5">
    <source>
        <dbReference type="EMBL" id="CAG8104291.1"/>
    </source>
</evidence>
<dbReference type="InterPro" id="IPR011009">
    <property type="entry name" value="Kinase-like_dom_sf"/>
</dbReference>
<dbReference type="InterPro" id="IPR045307">
    <property type="entry name" value="ADCK1_dom"/>
</dbReference>
<reference evidence="5" key="1">
    <citation type="submission" date="2021-07" db="EMBL/GenBank/DDBJ databases">
        <authorList>
            <person name="Branca A.L. A."/>
        </authorList>
    </citation>
    <scope>NUCLEOTIDE SEQUENCE</scope>
</reference>
<evidence type="ECO:0000259" key="4">
    <source>
        <dbReference type="Pfam" id="PF03109"/>
    </source>
</evidence>
<feature type="chain" id="PRO_5040870936" description="ABC1 atypical kinase-like domain-containing protein" evidence="3">
    <location>
        <begin position="22"/>
        <end position="841"/>
    </location>
</feature>
<evidence type="ECO:0000256" key="2">
    <source>
        <dbReference type="SAM" id="MobiDB-lite"/>
    </source>
</evidence>
<dbReference type="PROSITE" id="PS51257">
    <property type="entry name" value="PROKAR_LIPOPROTEIN"/>
    <property type="match status" value="1"/>
</dbReference>
<dbReference type="PANTHER" id="PTHR43173:SF37">
    <property type="entry name" value="ABC1 FAMILY PROTEIN C10F6.14C"/>
    <property type="match status" value="1"/>
</dbReference>
<evidence type="ECO:0000256" key="1">
    <source>
        <dbReference type="ARBA" id="ARBA00009670"/>
    </source>
</evidence>
<evidence type="ECO:0000256" key="3">
    <source>
        <dbReference type="SAM" id="SignalP"/>
    </source>
</evidence>
<keyword evidence="3" id="KW-0732">Signal</keyword>
<name>A0A9W4HRN7_PENNA</name>
<dbReference type="EMBL" id="CAJVNV010000199">
    <property type="protein sequence ID" value="CAG8104291.1"/>
    <property type="molecule type" value="Genomic_DNA"/>
</dbReference>
<gene>
    <name evidence="5" type="ORF">PNAL_LOCUS4784</name>
</gene>
<dbReference type="Proteomes" id="UP001153461">
    <property type="component" value="Unassembled WGS sequence"/>
</dbReference>
<comment type="similarity">
    <text evidence="1">Belongs to the protein kinase superfamily. ADCK protein kinase family.</text>
</comment>
<accession>A0A9W4HRN7</accession>